<dbReference type="Pfam" id="PF03432">
    <property type="entry name" value="Relaxase"/>
    <property type="match status" value="1"/>
</dbReference>
<feature type="region of interest" description="Disordered" evidence="1">
    <location>
        <begin position="1"/>
        <end position="25"/>
    </location>
</feature>
<feature type="domain" description="MobA/VirD2-like nuclease" evidence="2">
    <location>
        <begin position="121"/>
        <end position="215"/>
    </location>
</feature>
<organism evidence="3 4">
    <name type="scientific">Parvularcula dongshanensis</name>
    <dbReference type="NCBI Taxonomy" id="1173995"/>
    <lineage>
        <taxon>Bacteria</taxon>
        <taxon>Pseudomonadati</taxon>
        <taxon>Pseudomonadota</taxon>
        <taxon>Alphaproteobacteria</taxon>
        <taxon>Parvularculales</taxon>
        <taxon>Parvularculaceae</taxon>
        <taxon>Parvularcula</taxon>
    </lineage>
</organism>
<evidence type="ECO:0000313" key="4">
    <source>
        <dbReference type="Proteomes" id="UP000563524"/>
    </source>
</evidence>
<evidence type="ECO:0000259" key="2">
    <source>
        <dbReference type="Pfam" id="PF03432"/>
    </source>
</evidence>
<dbReference type="AlphaFoldDB" id="A0A840I4X2"/>
<protein>
    <submittedName>
        <fullName evidence="3">Type IV secretory pathway VirD2 relaxase</fullName>
    </submittedName>
</protein>
<dbReference type="RefSeq" id="WP_183817812.1">
    <property type="nucleotide sequence ID" value="NZ_JACHOB010000003.1"/>
</dbReference>
<name>A0A840I4X2_9PROT</name>
<proteinExistence type="predicted"/>
<comment type="caution">
    <text evidence="3">The sequence shown here is derived from an EMBL/GenBank/DDBJ whole genome shotgun (WGS) entry which is preliminary data.</text>
</comment>
<dbReference type="EMBL" id="JACHOB010000003">
    <property type="protein sequence ID" value="MBB4659331.1"/>
    <property type="molecule type" value="Genomic_DNA"/>
</dbReference>
<accession>A0A840I4X2</accession>
<keyword evidence="4" id="KW-1185">Reference proteome</keyword>
<sequence length="669" mass="74625">MTDDRDDRFRPRPGRVGNSAARGRSLSVLAQVNRRIGKAGRSGGSSGASGGRVRGARYATLPNRAASDRRRVVVKARVHRLSGSGAKNARAHLSYIERDGVEKDGSEGRAYDARDNRADTTAFQDRCEGDRHQFRFIVSPEDGAEMESLRPLIRDLMANMERDLDTDLDWVAVDHHDTGHPHTHIVLRGVRDDGGNLVMDRDYIGHGIRQRAEELVRLELGPPTPEEAREKLQRQIGQQRVTTIDRMLVRAADGNLTVEPTSVRLHADGAVRPHHLTQRLRTLQQLGLAAETAQGRWQLHGQLTERLTSLQRRGERHEAIARAFQRRESAHRPGPASYGTFDPSEGRAITGRVAAIGLSGELTGHRYAVIEATDGRTLYAEIGLSNGGPHGDGLRKGDVVTLTPARLTPSKADQTIASVSRLNDGLYSPVRHAQLERGSSEPYLRSHVRRLEAERRLGNAERLPSGTDWRVPDDYLQRIEARLAKRAQSRPVEIETLTAEPLDKLATARGVTWLDRVLAGEAEPGTIAAQCLPRQGFGREVQDALRQRADRLVEQDHAVRGEDGSVQLRRGFLRRLEREELAHVAGNIERETGRRYVPTGDGGSIEGVYARSVELQSGRYALIENERSFHLVPWRDVLERARGREVSGVMRGRSISWSFRRQRDLGLER</sequence>
<evidence type="ECO:0000313" key="3">
    <source>
        <dbReference type="EMBL" id="MBB4659331.1"/>
    </source>
</evidence>
<reference evidence="3 4" key="1">
    <citation type="submission" date="2020-08" db="EMBL/GenBank/DDBJ databases">
        <title>Genomic Encyclopedia of Type Strains, Phase IV (KMG-IV): sequencing the most valuable type-strain genomes for metagenomic binning, comparative biology and taxonomic classification.</title>
        <authorList>
            <person name="Goeker M."/>
        </authorList>
    </citation>
    <scope>NUCLEOTIDE SEQUENCE [LARGE SCALE GENOMIC DNA]</scope>
    <source>
        <strain evidence="3 4">DSM 102850</strain>
    </source>
</reference>
<dbReference type="InterPro" id="IPR021795">
    <property type="entry name" value="DUF3363"/>
</dbReference>
<dbReference type="Pfam" id="PF11843">
    <property type="entry name" value="DUF3363"/>
    <property type="match status" value="1"/>
</dbReference>
<dbReference type="Proteomes" id="UP000563524">
    <property type="component" value="Unassembled WGS sequence"/>
</dbReference>
<dbReference type="InterPro" id="IPR005094">
    <property type="entry name" value="Endonuclease_MobA/VirD2"/>
</dbReference>
<evidence type="ECO:0000256" key="1">
    <source>
        <dbReference type="SAM" id="MobiDB-lite"/>
    </source>
</evidence>
<gene>
    <name evidence="3" type="ORF">GGQ59_001856</name>
</gene>
<feature type="compositionally biased region" description="Basic and acidic residues" evidence="1">
    <location>
        <begin position="1"/>
        <end position="10"/>
    </location>
</feature>